<dbReference type="InterPro" id="IPR002110">
    <property type="entry name" value="Ankyrin_rpt"/>
</dbReference>
<reference evidence="4 5" key="1">
    <citation type="submission" date="2021-02" db="EMBL/GenBank/DDBJ databases">
        <title>Pan-genome distribution and transcriptional activeness of fungal secondary metabolism genes in Aspergillus section Fumigati.</title>
        <authorList>
            <person name="Takahashi H."/>
            <person name="Umemura M."/>
            <person name="Ninomiya A."/>
            <person name="Kusuya Y."/>
            <person name="Urayama S."/>
            <person name="Shimizu M."/>
            <person name="Watanabe A."/>
            <person name="Kamei K."/>
            <person name="Yaguchi T."/>
            <person name="Hagiwara D."/>
        </authorList>
    </citation>
    <scope>NUCLEOTIDE SEQUENCE [LARGE SCALE GENOMIC DNA]</scope>
    <source>
        <strain evidence="4 5">IFM 47045</strain>
    </source>
</reference>
<keyword evidence="2 3" id="KW-0040">ANK repeat</keyword>
<feature type="repeat" description="ANK" evidence="3">
    <location>
        <begin position="670"/>
        <end position="702"/>
    </location>
</feature>
<feature type="repeat" description="ANK" evidence="3">
    <location>
        <begin position="740"/>
        <end position="772"/>
    </location>
</feature>
<dbReference type="Proteomes" id="UP000710440">
    <property type="component" value="Unassembled WGS sequence"/>
</dbReference>
<gene>
    <name evidence="4" type="ORF">Aspvir_009906</name>
</gene>
<accession>A0A9P3C401</accession>
<dbReference type="AlphaFoldDB" id="A0A9P3C401"/>
<dbReference type="PROSITE" id="PS50088">
    <property type="entry name" value="ANK_REPEAT"/>
    <property type="match status" value="4"/>
</dbReference>
<protein>
    <recommendedName>
        <fullName evidence="6">Ankyrin</fullName>
    </recommendedName>
</protein>
<dbReference type="PROSITE" id="PS50297">
    <property type="entry name" value="ANK_REP_REGION"/>
    <property type="match status" value="4"/>
</dbReference>
<sequence>MDSNDKRIMQMFKTSGWTSLKRLQILLSTPEPTAGAIAEQLFASALRLVDLDTVEMMLRAGMSPNNPIETVRYGALTPLQFSASIAWEEDTGLMDLLLSHEVDVNLSYNGNSALHYAIRSDCEQAMRTLLSHGAIVSPSCLRDAAMYDMSSIEIFRDFVDACEDVNARTGWQDISALAQAVESRNVAMIDILLAKGADVNSLVAIEFDDDWGTTTVLGLGVTSKKLEIIEPLLRACVNVNPDVDGLPLVSPLALAVEVGCFKITQLLLEAKLDVAAADGGGKVTLLERAVKKTNVDLCRLLIAHGAKVDRPWNHEEQSSSALLVALEMSSLEIVNLLITCGARLNDVYSRAPGTVLGAAIEKGDRALLHMLQSAGASVFPPKLRRIGNMETAIYLQQSGILQGILQICGRSILTAAILAKDHELVQYLLDINININFLATTTDVECSNSEQTPLGAAIQTRNFFVAEAILQRDARVTDSDLSHAVAATISDDNRTQFLARLLTGFLGKTPTAVGNTILLGRCDLLQLILEAGVDPTGAPQMFEEVWDLDGFCLDTPESALEIAAEQGDRSMLQILLQSAPWDPRSTGRALTIAVFLGQNDLAEDRLNFRPDVNQEITVFYPDDEDEYGDMVEARKEVFTPLQAAVKMQQVAVARKLAEHADINYLGEGAHRRTALQHAVDNGNMELVNMLLAHGADVNGAPATDGGATALQIAAIRGYLGIARRLIDLEADVNAAPAIFNGRTALEAAAEHGRIDMLQMLLNGGASITGDGEQQ</sequence>
<evidence type="ECO:0008006" key="6">
    <source>
        <dbReference type="Google" id="ProtNLM"/>
    </source>
</evidence>
<evidence type="ECO:0000313" key="5">
    <source>
        <dbReference type="Proteomes" id="UP000710440"/>
    </source>
</evidence>
<keyword evidence="1" id="KW-0677">Repeat</keyword>
<dbReference type="PANTHER" id="PTHR24198">
    <property type="entry name" value="ANKYRIN REPEAT AND PROTEIN KINASE DOMAIN-CONTAINING PROTEIN"/>
    <property type="match status" value="1"/>
</dbReference>
<dbReference type="SUPFAM" id="SSF48403">
    <property type="entry name" value="Ankyrin repeat"/>
    <property type="match status" value="3"/>
</dbReference>
<dbReference type="Gene3D" id="1.25.40.20">
    <property type="entry name" value="Ankyrin repeat-containing domain"/>
    <property type="match status" value="5"/>
</dbReference>
<keyword evidence="5" id="KW-1185">Reference proteome</keyword>
<dbReference type="Pfam" id="PF12796">
    <property type="entry name" value="Ank_2"/>
    <property type="match status" value="4"/>
</dbReference>
<name>A0A9P3C401_ASPVI</name>
<evidence type="ECO:0000313" key="4">
    <source>
        <dbReference type="EMBL" id="GIK05793.1"/>
    </source>
</evidence>
<dbReference type="EMBL" id="BOPL01000009">
    <property type="protein sequence ID" value="GIK05793.1"/>
    <property type="molecule type" value="Genomic_DNA"/>
</dbReference>
<dbReference type="GeneID" id="66937888"/>
<dbReference type="RefSeq" id="XP_043128979.1">
    <property type="nucleotide sequence ID" value="XM_043273044.1"/>
</dbReference>
<evidence type="ECO:0000256" key="3">
    <source>
        <dbReference type="PROSITE-ProRule" id="PRU00023"/>
    </source>
</evidence>
<proteinExistence type="predicted"/>
<comment type="caution">
    <text evidence="4">The sequence shown here is derived from an EMBL/GenBank/DDBJ whole genome shotgun (WGS) entry which is preliminary data.</text>
</comment>
<dbReference type="InterPro" id="IPR036770">
    <property type="entry name" value="Ankyrin_rpt-contain_sf"/>
</dbReference>
<evidence type="ECO:0000256" key="1">
    <source>
        <dbReference type="ARBA" id="ARBA00022737"/>
    </source>
</evidence>
<dbReference type="OrthoDB" id="194358at2759"/>
<feature type="repeat" description="ANK" evidence="3">
    <location>
        <begin position="109"/>
        <end position="134"/>
    </location>
</feature>
<dbReference type="SMART" id="SM00248">
    <property type="entry name" value="ANK"/>
    <property type="match status" value="14"/>
</dbReference>
<evidence type="ECO:0000256" key="2">
    <source>
        <dbReference type="ARBA" id="ARBA00023043"/>
    </source>
</evidence>
<dbReference type="PANTHER" id="PTHR24198:SF165">
    <property type="entry name" value="ANKYRIN REPEAT-CONTAINING PROTEIN-RELATED"/>
    <property type="match status" value="1"/>
</dbReference>
<feature type="repeat" description="ANK" evidence="3">
    <location>
        <begin position="705"/>
        <end position="737"/>
    </location>
</feature>
<organism evidence="4 5">
    <name type="scientific">Aspergillus viridinutans</name>
    <dbReference type="NCBI Taxonomy" id="75553"/>
    <lineage>
        <taxon>Eukaryota</taxon>
        <taxon>Fungi</taxon>
        <taxon>Dikarya</taxon>
        <taxon>Ascomycota</taxon>
        <taxon>Pezizomycotina</taxon>
        <taxon>Eurotiomycetes</taxon>
        <taxon>Eurotiomycetidae</taxon>
        <taxon>Eurotiales</taxon>
        <taxon>Aspergillaceae</taxon>
        <taxon>Aspergillus</taxon>
        <taxon>Aspergillus subgen. Fumigati</taxon>
    </lineage>
</organism>